<dbReference type="Gene3D" id="3.40.50.1470">
    <property type="entry name" value="Peptidyl-tRNA hydrolase"/>
    <property type="match status" value="1"/>
</dbReference>
<dbReference type="EMBL" id="UINC01002912">
    <property type="protein sequence ID" value="SVA01524.1"/>
    <property type="molecule type" value="Genomic_DNA"/>
</dbReference>
<accession>A0A381SDF7</accession>
<evidence type="ECO:0000313" key="4">
    <source>
        <dbReference type="EMBL" id="SVA01524.1"/>
    </source>
</evidence>
<dbReference type="AlphaFoldDB" id="A0A381SDF7"/>
<organism evidence="4">
    <name type="scientific">marine metagenome</name>
    <dbReference type="NCBI Taxonomy" id="408172"/>
    <lineage>
        <taxon>unclassified sequences</taxon>
        <taxon>metagenomes</taxon>
        <taxon>ecological metagenomes</taxon>
    </lineage>
</organism>
<evidence type="ECO:0008006" key="5">
    <source>
        <dbReference type="Google" id="ProtNLM"/>
    </source>
</evidence>
<dbReference type="GO" id="GO:0000049">
    <property type="term" value="F:tRNA binding"/>
    <property type="evidence" value="ECO:0007669"/>
    <property type="project" value="UniProtKB-KW"/>
</dbReference>
<reference evidence="4" key="1">
    <citation type="submission" date="2018-05" db="EMBL/GenBank/DDBJ databases">
        <authorList>
            <person name="Lanie J.A."/>
            <person name="Ng W.-L."/>
            <person name="Kazmierczak K.M."/>
            <person name="Andrzejewski T.M."/>
            <person name="Davidsen T.M."/>
            <person name="Wayne K.J."/>
            <person name="Tettelin H."/>
            <person name="Glass J.I."/>
            <person name="Rusch D."/>
            <person name="Podicherti R."/>
            <person name="Tsui H.-C.T."/>
            <person name="Winkler M.E."/>
        </authorList>
    </citation>
    <scope>NUCLEOTIDE SEQUENCE</scope>
</reference>
<dbReference type="InterPro" id="IPR001328">
    <property type="entry name" value="Pept_tRNA_hydro"/>
</dbReference>
<dbReference type="InterPro" id="IPR036416">
    <property type="entry name" value="Pept_tRNA_hydro_sf"/>
</dbReference>
<dbReference type="PANTHER" id="PTHR17224:SF1">
    <property type="entry name" value="PEPTIDYL-TRNA HYDROLASE"/>
    <property type="match status" value="1"/>
</dbReference>
<keyword evidence="3" id="KW-0694">RNA-binding</keyword>
<keyword evidence="2" id="KW-0378">Hydrolase</keyword>
<evidence type="ECO:0000256" key="3">
    <source>
        <dbReference type="ARBA" id="ARBA00022884"/>
    </source>
</evidence>
<evidence type="ECO:0000256" key="2">
    <source>
        <dbReference type="ARBA" id="ARBA00022801"/>
    </source>
</evidence>
<dbReference type="Pfam" id="PF01195">
    <property type="entry name" value="Pept_tRNA_hydro"/>
    <property type="match status" value="1"/>
</dbReference>
<keyword evidence="1" id="KW-0820">tRNA-binding</keyword>
<proteinExistence type="predicted"/>
<dbReference type="NCBIfam" id="TIGR00447">
    <property type="entry name" value="pth"/>
    <property type="match status" value="1"/>
</dbReference>
<name>A0A381SDF7_9ZZZZ</name>
<feature type="non-terminal residue" evidence="4">
    <location>
        <position position="1"/>
    </location>
</feature>
<dbReference type="GO" id="GO:0004045">
    <property type="term" value="F:peptidyl-tRNA hydrolase activity"/>
    <property type="evidence" value="ECO:0007669"/>
    <property type="project" value="InterPro"/>
</dbReference>
<evidence type="ECO:0000256" key="1">
    <source>
        <dbReference type="ARBA" id="ARBA00022555"/>
    </source>
</evidence>
<dbReference type="PANTHER" id="PTHR17224">
    <property type="entry name" value="PEPTIDYL-TRNA HYDROLASE"/>
    <property type="match status" value="1"/>
</dbReference>
<dbReference type="CDD" id="cd00462">
    <property type="entry name" value="PTH"/>
    <property type="match status" value="1"/>
</dbReference>
<sequence>VRALAGLGNQGDAYAGHRHNVGWMLLDVLERRHAIVDKKDLDLVRLTRIRLLGRGKNVEPAELWLMRSKTYMNESGLGVAKGCKELDLKPEQILVAFDDIDLPLSKLRLRESGGSSGQKGMKSIIRALGTHKIPRLRLGISGEKASTDTVAYVLSSFEKNEKDTAAEMVEEAADAVEMVLRSGLIAAMNRFN</sequence>
<gene>
    <name evidence="4" type="ORF">METZ01_LOCUS54378</name>
</gene>
<dbReference type="SUPFAM" id="SSF53178">
    <property type="entry name" value="Peptidyl-tRNA hydrolase-like"/>
    <property type="match status" value="1"/>
</dbReference>
<protein>
    <recommendedName>
        <fullName evidence="5">Peptidyl-tRNA hydrolase</fullName>
    </recommendedName>
</protein>